<feature type="transmembrane region" description="Helical" evidence="1">
    <location>
        <begin position="328"/>
        <end position="346"/>
    </location>
</feature>
<feature type="transmembrane region" description="Helical" evidence="1">
    <location>
        <begin position="48"/>
        <end position="65"/>
    </location>
</feature>
<reference evidence="3 4" key="1">
    <citation type="journal article" date="2021" name="Arch. Microbiol.">
        <title>Myceligenerans indicum sp. nov., an actinobacterium isolated from mangrove sediment of Sundarbans, India.</title>
        <authorList>
            <person name="Asha K."/>
            <person name="Bhadury P."/>
        </authorList>
    </citation>
    <scope>NUCLEOTIDE SEQUENCE [LARGE SCALE GENOMIC DNA]</scope>
    <source>
        <strain evidence="3 4">I2</strain>
    </source>
</reference>
<organism evidence="3 4">
    <name type="scientific">Myceligenerans indicum</name>
    <dbReference type="NCBI Taxonomy" id="2593663"/>
    <lineage>
        <taxon>Bacteria</taxon>
        <taxon>Bacillati</taxon>
        <taxon>Actinomycetota</taxon>
        <taxon>Actinomycetes</taxon>
        <taxon>Micrococcales</taxon>
        <taxon>Promicromonosporaceae</taxon>
        <taxon>Myceligenerans</taxon>
    </lineage>
</organism>
<gene>
    <name evidence="3" type="ORF">HGK34_04080</name>
</gene>
<feature type="domain" description="DUF418" evidence="2">
    <location>
        <begin position="214"/>
        <end position="395"/>
    </location>
</feature>
<keyword evidence="4" id="KW-1185">Reference proteome</keyword>
<evidence type="ECO:0000259" key="2">
    <source>
        <dbReference type="Pfam" id="PF04235"/>
    </source>
</evidence>
<feature type="transmembrane region" description="Helical" evidence="1">
    <location>
        <begin position="127"/>
        <end position="147"/>
    </location>
</feature>
<dbReference type="InterPro" id="IPR007349">
    <property type="entry name" value="DUF418"/>
</dbReference>
<keyword evidence="1" id="KW-1133">Transmembrane helix</keyword>
<comment type="caution">
    <text evidence="3">The sequence shown here is derived from an EMBL/GenBank/DDBJ whole genome shotgun (WGS) entry which is preliminary data.</text>
</comment>
<name>A0ABS1LIS0_9MICO</name>
<feature type="transmembrane region" description="Helical" evidence="1">
    <location>
        <begin position="227"/>
        <end position="245"/>
    </location>
</feature>
<feature type="transmembrane region" description="Helical" evidence="1">
    <location>
        <begin position="104"/>
        <end position="120"/>
    </location>
</feature>
<evidence type="ECO:0000313" key="4">
    <source>
        <dbReference type="Proteomes" id="UP000675409"/>
    </source>
</evidence>
<dbReference type="EMBL" id="JABBYC010000003">
    <property type="protein sequence ID" value="MBL0885467.1"/>
    <property type="molecule type" value="Genomic_DNA"/>
</dbReference>
<evidence type="ECO:0000313" key="3">
    <source>
        <dbReference type="EMBL" id="MBL0885467.1"/>
    </source>
</evidence>
<proteinExistence type="predicted"/>
<dbReference type="Proteomes" id="UP000675409">
    <property type="component" value="Unassembled WGS sequence"/>
</dbReference>
<feature type="transmembrane region" description="Helical" evidence="1">
    <location>
        <begin position="358"/>
        <end position="375"/>
    </location>
</feature>
<protein>
    <submittedName>
        <fullName evidence="3">DUF418 domain-containing protein</fullName>
    </submittedName>
</protein>
<dbReference type="Pfam" id="PF04235">
    <property type="entry name" value="DUF418"/>
    <property type="match status" value="1"/>
</dbReference>
<keyword evidence="1" id="KW-0812">Transmembrane</keyword>
<dbReference type="InterPro" id="IPR052529">
    <property type="entry name" value="Bact_Transport_Assoc"/>
</dbReference>
<feature type="transmembrane region" description="Helical" evidence="1">
    <location>
        <begin position="190"/>
        <end position="215"/>
    </location>
</feature>
<dbReference type="PANTHER" id="PTHR30590">
    <property type="entry name" value="INNER MEMBRANE PROTEIN"/>
    <property type="match status" value="1"/>
</dbReference>
<sequence length="400" mass="42298">MLLLIAVANTVWYLWGRDHAPGNGHPVDGSWIDKATDALVIMTVDMRAYPLFAFMFGYGMVQLYTRQVASGAGERDAAGLLQVRNLWLLVLGFVHAATLWMGDVLGAYGLAGLLLVWIFLRRRDATLLGWAGGLLGLLVIGTAISVVGSSFAARLSSAEAAQAAGPSTSVDPSISLDSYLASVPVRLGQWVYGTLGQGVADLVVPMMILLALWAGRRRILENPGAHLPLLRRVAAIGVPIGWLGALPNALDHLGVLGVPARAEGFFLLVQLLTGFFGGLGYVALWGLAGHVVARRRSRVPAAGIPGAGLLAVDGLVAGAIQAVGRRSLTCYLAQSVLCAPVLAAWGLGLGQHLSSGTMFLYATAVWGVTVLFAVWQENRGLPGPAEVLLRRLTYRGAIRR</sequence>
<dbReference type="PANTHER" id="PTHR30590:SF2">
    <property type="entry name" value="INNER MEMBRANE PROTEIN"/>
    <property type="match status" value="1"/>
</dbReference>
<feature type="transmembrane region" description="Helical" evidence="1">
    <location>
        <begin position="265"/>
        <end position="288"/>
    </location>
</feature>
<evidence type="ECO:0000256" key="1">
    <source>
        <dbReference type="SAM" id="Phobius"/>
    </source>
</evidence>
<keyword evidence="1" id="KW-0472">Membrane</keyword>
<accession>A0ABS1LIS0</accession>